<proteinExistence type="evidence at protein level"/>
<keyword id="KW-0903">Direct protein sequencing</keyword>
<reference key="1">
    <citation type="journal article" date="1994" name="Biochem. J.">
        <title>Characterization of two membrane-associated beta-glucosidases from maize (Zea mays L.) coleoptiles.</title>
        <authorList>
            <person name="Feldwisch J."/>
            <person name="Vente A."/>
            <person name="Zettl R."/>
            <person name="Bako L."/>
            <person name="Campos N."/>
            <person name="Palme K."/>
        </authorList>
    </citation>
    <scope>PROTEIN SEQUENCE</scope>
</reference>
<dbReference type="EC" id="3.2.1.21"/>
<name>Q9S8L4_MAIZE</name>
<accession>Q9S8L4</accession>
<organism>
    <name type="scientific">Zea mays</name>
    <name type="common">Maize</name>
    <dbReference type="NCBI Taxonomy" id="4577"/>
    <lineage>
        <taxon>Eukaryota</taxon>
        <taxon>Viridiplantae</taxon>
        <taxon>Streptophyta</taxon>
        <taxon>Embryophyta</taxon>
        <taxon>Tracheophyta</taxon>
        <taxon>Spermatophyta</taxon>
        <taxon>Magnoliopsida</taxon>
        <taxon>Liliopsida</taxon>
        <taxon>Poales</taxon>
        <taxon>Poaceae</taxon>
        <taxon>PACMAD clade</taxon>
        <taxon>Panicoideae</taxon>
        <taxon>Andropogonodae</taxon>
        <taxon>Andropogoneae</taxon>
        <taxon>Tripsacinae</taxon>
        <taxon>Zea</taxon>
    </lineage>
</organism>
<dbReference type="GO" id="GO:0008422">
    <property type="term" value="F:beta-glucosidase activity"/>
    <property type="evidence" value="ECO:0007669"/>
    <property type="project" value="UniProtKB-EC"/>
</dbReference>
<sequence>LAGSYNMLGLNYYTS</sequence>
<protein>
    <submittedName>
        <fullName>Beta-D-glucoside glucohydrolase</fullName>
        <ecNumber>3.2.1.21</ecNumber>
    </submittedName>
</protein>